<evidence type="ECO:0000313" key="3">
    <source>
        <dbReference type="Proteomes" id="UP000735302"/>
    </source>
</evidence>
<keyword evidence="1" id="KW-0472">Membrane</keyword>
<dbReference type="Proteomes" id="UP000735302">
    <property type="component" value="Unassembled WGS sequence"/>
</dbReference>
<organism evidence="2 3">
    <name type="scientific">Plakobranchus ocellatus</name>
    <dbReference type="NCBI Taxonomy" id="259542"/>
    <lineage>
        <taxon>Eukaryota</taxon>
        <taxon>Metazoa</taxon>
        <taxon>Spiralia</taxon>
        <taxon>Lophotrochozoa</taxon>
        <taxon>Mollusca</taxon>
        <taxon>Gastropoda</taxon>
        <taxon>Heterobranchia</taxon>
        <taxon>Euthyneura</taxon>
        <taxon>Panpulmonata</taxon>
        <taxon>Sacoglossa</taxon>
        <taxon>Placobranchoidea</taxon>
        <taxon>Plakobranchidae</taxon>
        <taxon>Plakobranchus</taxon>
    </lineage>
</organism>
<dbReference type="Gene3D" id="1.20.1250.20">
    <property type="entry name" value="MFS general substrate transporter like domains"/>
    <property type="match status" value="1"/>
</dbReference>
<feature type="transmembrane region" description="Helical" evidence="1">
    <location>
        <begin position="63"/>
        <end position="87"/>
    </location>
</feature>
<comment type="caution">
    <text evidence="2">The sequence shown here is derived from an EMBL/GenBank/DDBJ whole genome shotgun (WGS) entry which is preliminary data.</text>
</comment>
<feature type="transmembrane region" description="Helical" evidence="1">
    <location>
        <begin position="36"/>
        <end position="56"/>
    </location>
</feature>
<dbReference type="SUPFAM" id="SSF103473">
    <property type="entry name" value="MFS general substrate transporter"/>
    <property type="match status" value="1"/>
</dbReference>
<feature type="non-terminal residue" evidence="2">
    <location>
        <position position="97"/>
    </location>
</feature>
<keyword evidence="3" id="KW-1185">Reference proteome</keyword>
<accession>A0AAV3YR00</accession>
<dbReference type="AlphaFoldDB" id="A0AAV3YR00"/>
<keyword evidence="1" id="KW-1133">Transmembrane helix</keyword>
<gene>
    <name evidence="2" type="ORF">PoB_001126800</name>
</gene>
<name>A0AAV3YR00_9GAST</name>
<dbReference type="EMBL" id="BLXT01001336">
    <property type="protein sequence ID" value="GFN84762.1"/>
    <property type="molecule type" value="Genomic_DNA"/>
</dbReference>
<reference evidence="2 3" key="1">
    <citation type="journal article" date="2021" name="Elife">
        <title>Chloroplast acquisition without the gene transfer in kleptoplastic sea slugs, Plakobranchus ocellatus.</title>
        <authorList>
            <person name="Maeda T."/>
            <person name="Takahashi S."/>
            <person name="Yoshida T."/>
            <person name="Shimamura S."/>
            <person name="Takaki Y."/>
            <person name="Nagai Y."/>
            <person name="Toyoda A."/>
            <person name="Suzuki Y."/>
            <person name="Arimoto A."/>
            <person name="Ishii H."/>
            <person name="Satoh N."/>
            <person name="Nishiyama T."/>
            <person name="Hasebe M."/>
            <person name="Maruyama T."/>
            <person name="Minagawa J."/>
            <person name="Obokata J."/>
            <person name="Shigenobu S."/>
        </authorList>
    </citation>
    <scope>NUCLEOTIDE SEQUENCE [LARGE SCALE GENOMIC DNA]</scope>
</reference>
<keyword evidence="1" id="KW-0812">Transmembrane</keyword>
<sequence>MLGFTSFCFIFGYGLNTVHFASFAERQGVPLANISNFYTAFGLVMMVSRLSAGAALNRFRSEAPLATILCILQTFMGVFLALSPYYATTLEGLYIMQ</sequence>
<proteinExistence type="predicted"/>
<evidence type="ECO:0000256" key="1">
    <source>
        <dbReference type="SAM" id="Phobius"/>
    </source>
</evidence>
<dbReference type="InterPro" id="IPR036259">
    <property type="entry name" value="MFS_trans_sf"/>
</dbReference>
<evidence type="ECO:0000313" key="2">
    <source>
        <dbReference type="EMBL" id="GFN84762.1"/>
    </source>
</evidence>
<protein>
    <submittedName>
        <fullName evidence="2">Uncharacterized protein</fullName>
    </submittedName>
</protein>